<feature type="domain" description="DUF4371" evidence="2">
    <location>
        <begin position="150"/>
        <end position="330"/>
    </location>
</feature>
<dbReference type="InterPro" id="IPR025398">
    <property type="entry name" value="DUF4371"/>
</dbReference>
<evidence type="ECO:0000313" key="3">
    <source>
        <dbReference type="EMBL" id="CAH1101609.1"/>
    </source>
</evidence>
<name>A0A9P0CG52_9CUCU</name>
<dbReference type="GO" id="GO:0046983">
    <property type="term" value="F:protein dimerization activity"/>
    <property type="evidence" value="ECO:0007669"/>
    <property type="project" value="InterPro"/>
</dbReference>
<feature type="domain" description="HAT C-terminal dimerisation" evidence="1">
    <location>
        <begin position="627"/>
        <end position="687"/>
    </location>
</feature>
<dbReference type="InterPro" id="IPR012337">
    <property type="entry name" value="RNaseH-like_sf"/>
</dbReference>
<evidence type="ECO:0000259" key="1">
    <source>
        <dbReference type="Pfam" id="PF05699"/>
    </source>
</evidence>
<accession>A0A9P0CG52</accession>
<dbReference type="PANTHER" id="PTHR45749">
    <property type="match status" value="1"/>
</dbReference>
<evidence type="ECO:0008006" key="5">
    <source>
        <dbReference type="Google" id="ProtNLM"/>
    </source>
</evidence>
<organism evidence="3 4">
    <name type="scientific">Psylliodes chrysocephalus</name>
    <dbReference type="NCBI Taxonomy" id="3402493"/>
    <lineage>
        <taxon>Eukaryota</taxon>
        <taxon>Metazoa</taxon>
        <taxon>Ecdysozoa</taxon>
        <taxon>Arthropoda</taxon>
        <taxon>Hexapoda</taxon>
        <taxon>Insecta</taxon>
        <taxon>Pterygota</taxon>
        <taxon>Neoptera</taxon>
        <taxon>Endopterygota</taxon>
        <taxon>Coleoptera</taxon>
        <taxon>Polyphaga</taxon>
        <taxon>Cucujiformia</taxon>
        <taxon>Chrysomeloidea</taxon>
        <taxon>Chrysomelidae</taxon>
        <taxon>Galerucinae</taxon>
        <taxon>Alticini</taxon>
        <taxon>Psylliodes</taxon>
    </lineage>
</organism>
<evidence type="ECO:0000313" key="4">
    <source>
        <dbReference type="Proteomes" id="UP001153636"/>
    </source>
</evidence>
<keyword evidence="4" id="KW-1185">Reference proteome</keyword>
<dbReference type="PANTHER" id="PTHR45749:SF28">
    <property type="entry name" value="ZINC FINGER MYM-TYPE PROTEIN 1-LIKE-RELATED"/>
    <property type="match status" value="1"/>
</dbReference>
<dbReference type="Pfam" id="PF05699">
    <property type="entry name" value="Dimer_Tnp_hAT"/>
    <property type="match status" value="1"/>
</dbReference>
<reference evidence="3" key="1">
    <citation type="submission" date="2022-01" db="EMBL/GenBank/DDBJ databases">
        <authorList>
            <person name="King R."/>
        </authorList>
    </citation>
    <scope>NUCLEOTIDE SEQUENCE</scope>
</reference>
<dbReference type="SUPFAM" id="SSF53098">
    <property type="entry name" value="Ribonuclease H-like"/>
    <property type="match status" value="1"/>
</dbReference>
<protein>
    <recommendedName>
        <fullName evidence="5">Zinc finger MYM-type protein 1-like</fullName>
    </recommendedName>
</protein>
<sequence length="718" mass="84281">MQCECDDSENCLQRLKTVPFSTRTFENKHAIIAAGRPTPSLKIVQQKKNCNRYFSDKFYENYNWFAGCKHINKLFCWACLLFSKEKNVWTNVGYADLNNLTNAAKKHDQSENHIKSALSLCNFGQNRIEMSLSRQFKEEIERHNSKVDRNRNLMRRLIDITCFLGKQELPFRGHTENTESSNRGNFIECIQLLANYDGILEDHLHASNENEKRNVFSGFSNRIQNDLISAIAFVLKEKMRHELHQTDFVAIMIDETPDISGKEQLCVIFRYFTESNEVVDRFMGFIDVSPDRTAEALTKIITDILNDYKCTDKLVAQTYDGAAVLSSSKNGVQQKVREICPDAIYVWCNAHILNLVLSKSCERIVETKHFFGSIKNLGAFFHTSTKRSDFYNRFCSKKLPRVVQTRWAYNSRTVNVIFSELTNLKDLFNDMLENQSNWDGETLAAARMYLFTLEDFEFNYFLEIFNVIFAQTDVLYSIIQCKLSDIGYCIKKIENFKAFLENLFTEFEKIYAKCANTYGEPKRKRNMSDVKTHYRRIFREIVDNIKSEIDDRYREIRLLQFFHLLDPDCFESFKNKFPEEVFKELKIKYGLKFDFERLKNELNCLYSSLEFKGMNVYEVIRFCHEKKMCEVFPQIIKLAKLIVTIPASSASAERSFSGLKRIHTYLRNTQGQDRLSSLSIISLEKELLLDLKRNLTFYDDVIKAFLMKNRRIELIYKK</sequence>
<evidence type="ECO:0000259" key="2">
    <source>
        <dbReference type="Pfam" id="PF14291"/>
    </source>
</evidence>
<dbReference type="OrthoDB" id="8196265at2759"/>
<dbReference type="AlphaFoldDB" id="A0A9P0CG52"/>
<proteinExistence type="predicted"/>
<dbReference type="Proteomes" id="UP001153636">
    <property type="component" value="Chromosome 11"/>
</dbReference>
<dbReference type="InterPro" id="IPR008906">
    <property type="entry name" value="HATC_C_dom"/>
</dbReference>
<dbReference type="Pfam" id="PF14291">
    <property type="entry name" value="DUF4371"/>
    <property type="match status" value="1"/>
</dbReference>
<gene>
    <name evidence="3" type="ORF">PSYICH_LOCUS2988</name>
</gene>
<dbReference type="EMBL" id="OV651823">
    <property type="protein sequence ID" value="CAH1101609.1"/>
    <property type="molecule type" value="Genomic_DNA"/>
</dbReference>